<dbReference type="OrthoDB" id="3693942at2759"/>
<gene>
    <name evidence="2" type="ORF">B0J15DRAFT_500756</name>
</gene>
<evidence type="ECO:0000313" key="3">
    <source>
        <dbReference type="Proteomes" id="UP000736672"/>
    </source>
</evidence>
<evidence type="ECO:0000256" key="1">
    <source>
        <dbReference type="ARBA" id="ARBA00022729"/>
    </source>
</evidence>
<proteinExistence type="predicted"/>
<name>A0A9P9GTC6_FUSSL</name>
<dbReference type="AlphaFoldDB" id="A0A9P9GTC6"/>
<keyword evidence="1" id="KW-0732">Signal</keyword>
<organism evidence="2 3">
    <name type="scientific">Fusarium solani</name>
    <name type="common">Filamentous fungus</name>
    <dbReference type="NCBI Taxonomy" id="169388"/>
    <lineage>
        <taxon>Eukaryota</taxon>
        <taxon>Fungi</taxon>
        <taxon>Dikarya</taxon>
        <taxon>Ascomycota</taxon>
        <taxon>Pezizomycotina</taxon>
        <taxon>Sordariomycetes</taxon>
        <taxon>Hypocreomycetidae</taxon>
        <taxon>Hypocreales</taxon>
        <taxon>Nectriaceae</taxon>
        <taxon>Fusarium</taxon>
        <taxon>Fusarium solani species complex</taxon>
    </lineage>
</organism>
<dbReference type="Pfam" id="PF13365">
    <property type="entry name" value="Trypsin_2"/>
    <property type="match status" value="1"/>
</dbReference>
<dbReference type="EMBL" id="JAGTJS010000017">
    <property type="protein sequence ID" value="KAH7244776.1"/>
    <property type="molecule type" value="Genomic_DNA"/>
</dbReference>
<comment type="caution">
    <text evidence="2">The sequence shown here is derived from an EMBL/GenBank/DDBJ whole genome shotgun (WGS) entry which is preliminary data.</text>
</comment>
<accession>A0A9P9GTC6</accession>
<dbReference type="PANTHER" id="PTHR15462">
    <property type="entry name" value="SERINE PROTEASE"/>
    <property type="match status" value="1"/>
</dbReference>
<evidence type="ECO:0000313" key="2">
    <source>
        <dbReference type="EMBL" id="KAH7244776.1"/>
    </source>
</evidence>
<dbReference type="Gene3D" id="2.40.10.10">
    <property type="entry name" value="Trypsin-like serine proteases"/>
    <property type="match status" value="2"/>
</dbReference>
<dbReference type="InterPro" id="IPR050966">
    <property type="entry name" value="Glutamyl_endopeptidase"/>
</dbReference>
<reference evidence="2" key="1">
    <citation type="journal article" date="2021" name="Nat. Commun.">
        <title>Genetic determinants of endophytism in the Arabidopsis root mycobiome.</title>
        <authorList>
            <person name="Mesny F."/>
            <person name="Miyauchi S."/>
            <person name="Thiergart T."/>
            <person name="Pickel B."/>
            <person name="Atanasova L."/>
            <person name="Karlsson M."/>
            <person name="Huettel B."/>
            <person name="Barry K.W."/>
            <person name="Haridas S."/>
            <person name="Chen C."/>
            <person name="Bauer D."/>
            <person name="Andreopoulos W."/>
            <person name="Pangilinan J."/>
            <person name="LaButti K."/>
            <person name="Riley R."/>
            <person name="Lipzen A."/>
            <person name="Clum A."/>
            <person name="Drula E."/>
            <person name="Henrissat B."/>
            <person name="Kohler A."/>
            <person name="Grigoriev I.V."/>
            <person name="Martin F.M."/>
            <person name="Hacquard S."/>
        </authorList>
    </citation>
    <scope>NUCLEOTIDE SEQUENCE</scope>
    <source>
        <strain evidence="2">FSSC 5 MPI-SDFR-AT-0091</strain>
    </source>
</reference>
<dbReference type="PANTHER" id="PTHR15462:SF8">
    <property type="entry name" value="SERINE PROTEASE"/>
    <property type="match status" value="1"/>
</dbReference>
<dbReference type="SUPFAM" id="SSF50494">
    <property type="entry name" value="Trypsin-like serine proteases"/>
    <property type="match status" value="1"/>
</dbReference>
<dbReference type="InterPro" id="IPR009003">
    <property type="entry name" value="Peptidase_S1_PA"/>
</dbReference>
<dbReference type="Proteomes" id="UP000736672">
    <property type="component" value="Unassembled WGS sequence"/>
</dbReference>
<dbReference type="InterPro" id="IPR043504">
    <property type="entry name" value="Peptidase_S1_PA_chymotrypsin"/>
</dbReference>
<sequence length="474" mass="52511">MAEKAVSVIEEPKRQSYEFRNGLRTWGIRKAWPDLPVHFRKYRLLLEYFQLHCPGKTPEGDLLTLIYIIEEMLDGLANKMEGAIYNHSGGVFATVLWTKPVTDPDAESRFFSAPVPILMPMEEKKSSRKTLRMTPKAHLKTQQRKSINYRFSLYLKKLEGLLAVGSGPGATRIGIVNPFSKSADMVGWALKKSTAGDVTPESLSEEMNGGSLEAQLHVPGCELKKVDKKDLEKGGKFRGIARLTIRFGEGPNARTYAGTGWLVDNKTIATAGHCVYHKNLGFLKSVDVTFGNETRNPTKLHGTHAVVHWCYYTVLTGKSDLGFIRLATSTRDSEALPLSYIQTPRVSPAGGKLIARGYPTVSERPARMRSSECVANYDLAKTDWYLEYELDTDGGSSGCPVFDGNDNVVGIHVRTGTTKDGDGINKGVIIDQRDNNPTAFCAVLDHLDPQRMRALRGLFRGMSAGVMRYTPGKF</sequence>
<keyword evidence="3" id="KW-1185">Reference proteome</keyword>
<protein>
    <submittedName>
        <fullName evidence="2">Trypsin-like cysteine/serine peptidase domain-containing protein</fullName>
    </submittedName>
</protein>